<dbReference type="EMBL" id="JACHND010000001">
    <property type="protein sequence ID" value="MBB4704229.1"/>
    <property type="molecule type" value="Genomic_DNA"/>
</dbReference>
<keyword evidence="3" id="KW-1185">Reference proteome</keyword>
<evidence type="ECO:0000313" key="2">
    <source>
        <dbReference type="EMBL" id="MBB4704229.1"/>
    </source>
</evidence>
<feature type="domain" description="FAD-binding FR-type" evidence="1">
    <location>
        <begin position="275"/>
        <end position="404"/>
    </location>
</feature>
<dbReference type="InterPro" id="IPR039261">
    <property type="entry name" value="FNR_nucleotide-bd"/>
</dbReference>
<dbReference type="Gene3D" id="3.40.50.150">
    <property type="entry name" value="Vaccinia Virus protein VP39"/>
    <property type="match status" value="1"/>
</dbReference>
<dbReference type="InterPro" id="IPR017927">
    <property type="entry name" value="FAD-bd_FR_type"/>
</dbReference>
<reference evidence="2 3" key="1">
    <citation type="submission" date="2020-08" db="EMBL/GenBank/DDBJ databases">
        <title>Sequencing the genomes of 1000 actinobacteria strains.</title>
        <authorList>
            <person name="Klenk H.-P."/>
        </authorList>
    </citation>
    <scope>NUCLEOTIDE SEQUENCE [LARGE SCALE GENOMIC DNA]</scope>
    <source>
        <strain evidence="2 3">DSM 45784</strain>
    </source>
</reference>
<dbReference type="GO" id="GO:0008757">
    <property type="term" value="F:S-adenosylmethionine-dependent methyltransferase activity"/>
    <property type="evidence" value="ECO:0007669"/>
    <property type="project" value="InterPro"/>
</dbReference>
<name>A0A7W7GD65_9ACTN</name>
<evidence type="ECO:0000313" key="3">
    <source>
        <dbReference type="Proteomes" id="UP000542210"/>
    </source>
</evidence>
<dbReference type="InterPro" id="IPR029063">
    <property type="entry name" value="SAM-dependent_MTases_sf"/>
</dbReference>
<keyword evidence="2" id="KW-0489">Methyltransferase</keyword>
<protein>
    <submittedName>
        <fullName evidence="2">NADPH-dependent ferric siderophore reductase/SAM-dependent methyltransferase</fullName>
    </submittedName>
</protein>
<dbReference type="InterPro" id="IPR007037">
    <property type="entry name" value="SIP_rossman_dom"/>
</dbReference>
<dbReference type="InterPro" id="IPR013216">
    <property type="entry name" value="Methyltransf_11"/>
</dbReference>
<dbReference type="GO" id="GO:0016491">
    <property type="term" value="F:oxidoreductase activity"/>
    <property type="evidence" value="ECO:0007669"/>
    <property type="project" value="InterPro"/>
</dbReference>
<sequence>MTDLLSAPAPGLPDAYAEAEIDTALEALAQAGAQRYSGGTFADVGCGPGEVAAAMAEDEFTVTARDASPAWVAATRARCAGLAVTAEVREPGAPLDEGAYDVVHSSWALHTVADAGAAVRSMARAVRPGGLLVLQWSFAQPRAEGFVLRDVVRSLAAGPVWRDRLAAVPFAPHAHPLDEVRAVLAAEGLEVLLAEGVRVTDGPGHEEACRAAVAAQVRALGADGARFAGAVVEALAAAGALDARTVRLTARRPRAEEAATGAASRPRSPVRAFPLATGMLEVVSATRLSPLMRRMVLRVDGDPLPVEEPGEIITLVWPAPGADVVLPERGRWRFPPGTGPQHAVNYTVRRHDPRAGLVTIDFFDHGEEALASRWARHAAPGDRVGYAGTRVHWAADPFASWTLLAGDETALPSIAAVTETLPPGGRHIAVVEVRDAAERAALDVAHPEVHWVYRGERAPGVGRAIEDVVRGLDLPPGRGQVWAGGESLMIQSLRRHLTRERGVPRDQVCALGYWSIPRDRRGAGS</sequence>
<accession>A0A7W7GD65</accession>
<dbReference type="CDD" id="cd06193">
    <property type="entry name" value="siderophore_interacting"/>
    <property type="match status" value="1"/>
</dbReference>
<dbReference type="RefSeq" id="WP_184885151.1">
    <property type="nucleotide sequence ID" value="NZ_BOOV01000012.1"/>
</dbReference>
<keyword evidence="2" id="KW-0808">Transferase</keyword>
<evidence type="ECO:0000259" key="1">
    <source>
        <dbReference type="PROSITE" id="PS51384"/>
    </source>
</evidence>
<dbReference type="Gene3D" id="2.40.30.10">
    <property type="entry name" value="Translation factors"/>
    <property type="match status" value="1"/>
</dbReference>
<dbReference type="SUPFAM" id="SSF53335">
    <property type="entry name" value="S-adenosyl-L-methionine-dependent methyltransferases"/>
    <property type="match status" value="1"/>
</dbReference>
<dbReference type="InterPro" id="IPR039374">
    <property type="entry name" value="SIP_fam"/>
</dbReference>
<comment type="caution">
    <text evidence="2">The sequence shown here is derived from an EMBL/GenBank/DDBJ whole genome shotgun (WGS) entry which is preliminary data.</text>
</comment>
<dbReference type="Pfam" id="PF08021">
    <property type="entry name" value="FAD_binding_9"/>
    <property type="match status" value="1"/>
</dbReference>
<organism evidence="2 3">
    <name type="scientific">Sphaerisporangium siamense</name>
    <dbReference type="NCBI Taxonomy" id="795645"/>
    <lineage>
        <taxon>Bacteria</taxon>
        <taxon>Bacillati</taxon>
        <taxon>Actinomycetota</taxon>
        <taxon>Actinomycetes</taxon>
        <taxon>Streptosporangiales</taxon>
        <taxon>Streptosporangiaceae</taxon>
        <taxon>Sphaerisporangium</taxon>
    </lineage>
</organism>
<dbReference type="AlphaFoldDB" id="A0A7W7GD65"/>
<dbReference type="Proteomes" id="UP000542210">
    <property type="component" value="Unassembled WGS sequence"/>
</dbReference>
<gene>
    <name evidence="2" type="ORF">BJ982_005773</name>
</gene>
<dbReference type="Pfam" id="PF08241">
    <property type="entry name" value="Methyltransf_11"/>
    <property type="match status" value="1"/>
</dbReference>
<dbReference type="InterPro" id="IPR013113">
    <property type="entry name" value="SIP_FAD-bd"/>
</dbReference>
<proteinExistence type="predicted"/>
<dbReference type="Gene3D" id="3.40.50.80">
    <property type="entry name" value="Nucleotide-binding domain of ferredoxin-NADP reductase (FNR) module"/>
    <property type="match status" value="1"/>
</dbReference>
<dbReference type="PROSITE" id="PS51384">
    <property type="entry name" value="FAD_FR"/>
    <property type="match status" value="1"/>
</dbReference>
<dbReference type="PANTHER" id="PTHR30157:SF0">
    <property type="entry name" value="NADPH-DEPENDENT FERRIC-CHELATE REDUCTASE"/>
    <property type="match status" value="1"/>
</dbReference>
<dbReference type="Pfam" id="PF04954">
    <property type="entry name" value="SIP"/>
    <property type="match status" value="1"/>
</dbReference>
<dbReference type="PANTHER" id="PTHR30157">
    <property type="entry name" value="FERRIC REDUCTASE, NADPH-DEPENDENT"/>
    <property type="match status" value="1"/>
</dbReference>
<dbReference type="GO" id="GO:0032259">
    <property type="term" value="P:methylation"/>
    <property type="evidence" value="ECO:0007669"/>
    <property type="project" value="UniProtKB-KW"/>
</dbReference>
<dbReference type="CDD" id="cd02440">
    <property type="entry name" value="AdoMet_MTases"/>
    <property type="match status" value="1"/>
</dbReference>